<dbReference type="GO" id="GO:0003735">
    <property type="term" value="F:structural constituent of ribosome"/>
    <property type="evidence" value="ECO:0007669"/>
    <property type="project" value="InterPro"/>
</dbReference>
<keyword evidence="4 6" id="KW-0689">Ribosomal protein</keyword>
<keyword evidence="6 8" id="KW-0488">Methylation</keyword>
<dbReference type="SUPFAM" id="SSF46906">
    <property type="entry name" value="Ribosomal protein L11, C-terminal domain"/>
    <property type="match status" value="1"/>
</dbReference>
<dbReference type="AlphaFoldDB" id="A0A3M0YYM7"/>
<protein>
    <recommendedName>
        <fullName evidence="6">Large ribosomal subunit protein uL11</fullName>
    </recommendedName>
</protein>
<dbReference type="Pfam" id="PF00298">
    <property type="entry name" value="Ribosomal_L11"/>
    <property type="match status" value="1"/>
</dbReference>
<dbReference type="InterPro" id="IPR036796">
    <property type="entry name" value="Ribosomal_uL11_N_sf"/>
</dbReference>
<dbReference type="Gene3D" id="3.30.1550.10">
    <property type="entry name" value="Ribosomal protein L11/L12, N-terminal domain"/>
    <property type="match status" value="1"/>
</dbReference>
<dbReference type="CDD" id="cd00349">
    <property type="entry name" value="Ribosomal_L11"/>
    <property type="match status" value="1"/>
</dbReference>
<evidence type="ECO:0000256" key="4">
    <source>
        <dbReference type="ARBA" id="ARBA00022980"/>
    </source>
</evidence>
<dbReference type="Gene3D" id="1.10.10.250">
    <property type="entry name" value="Ribosomal protein L11, C-terminal domain"/>
    <property type="match status" value="1"/>
</dbReference>
<evidence type="ECO:0000256" key="7">
    <source>
        <dbReference type="RuleBase" id="RU003978"/>
    </source>
</evidence>
<dbReference type="GO" id="GO:0006412">
    <property type="term" value="P:translation"/>
    <property type="evidence" value="ECO:0007669"/>
    <property type="project" value="UniProtKB-UniRule"/>
</dbReference>
<dbReference type="SUPFAM" id="SSF54747">
    <property type="entry name" value="Ribosomal L11/L12e N-terminal domain"/>
    <property type="match status" value="1"/>
</dbReference>
<evidence type="ECO:0000256" key="6">
    <source>
        <dbReference type="HAMAP-Rule" id="MF_00736"/>
    </source>
</evidence>
<dbReference type="EMBL" id="RFKV01000094">
    <property type="protein sequence ID" value="RMD76813.1"/>
    <property type="molecule type" value="Genomic_DNA"/>
</dbReference>
<evidence type="ECO:0000259" key="10">
    <source>
        <dbReference type="Pfam" id="PF03946"/>
    </source>
</evidence>
<gene>
    <name evidence="6 11" type="primary">rplK</name>
    <name evidence="11" type="ORF">D6810_02885</name>
</gene>
<evidence type="ECO:0000259" key="9">
    <source>
        <dbReference type="Pfam" id="PF00298"/>
    </source>
</evidence>
<keyword evidence="5 6" id="KW-0687">Ribonucleoprotein</keyword>
<dbReference type="NCBIfam" id="TIGR01632">
    <property type="entry name" value="L11_bact"/>
    <property type="match status" value="1"/>
</dbReference>
<dbReference type="GO" id="GO:0022625">
    <property type="term" value="C:cytosolic large ribosomal subunit"/>
    <property type="evidence" value="ECO:0007669"/>
    <property type="project" value="TreeGrafter"/>
</dbReference>
<comment type="caution">
    <text evidence="11">The sequence shown here is derived from an EMBL/GenBank/DDBJ whole genome shotgun (WGS) entry which is preliminary data.</text>
</comment>
<dbReference type="InterPro" id="IPR036769">
    <property type="entry name" value="Ribosomal_uL11_C_sf"/>
</dbReference>
<feature type="domain" description="Large ribosomal subunit protein uL11 C-terminal" evidence="9">
    <location>
        <begin position="72"/>
        <end position="139"/>
    </location>
</feature>
<evidence type="ECO:0000256" key="5">
    <source>
        <dbReference type="ARBA" id="ARBA00023274"/>
    </source>
</evidence>
<proteinExistence type="inferred from homology"/>
<accession>A0A3M0YYM7</accession>
<dbReference type="InterPro" id="IPR000911">
    <property type="entry name" value="Ribosomal_uL11"/>
</dbReference>
<comment type="similarity">
    <text evidence="1 6 7">Belongs to the universal ribosomal protein uL11 family.</text>
</comment>
<evidence type="ECO:0000313" key="12">
    <source>
        <dbReference type="Proteomes" id="UP000269410"/>
    </source>
</evidence>
<dbReference type="PROSITE" id="PS00359">
    <property type="entry name" value="RIBOSOMAL_L11"/>
    <property type="match status" value="1"/>
</dbReference>
<dbReference type="Pfam" id="PF03946">
    <property type="entry name" value="Ribosomal_L11_N"/>
    <property type="match status" value="1"/>
</dbReference>
<comment type="PTM">
    <text evidence="6 8">One or more lysine residues are methylated.</text>
</comment>
<reference evidence="11 12" key="1">
    <citation type="submission" date="2018-10" db="EMBL/GenBank/DDBJ databases">
        <title>Thermophilic Lithotrophy and Phototrophy in an Intertidal, Iron-rich, Geothermal Spring.</title>
        <authorList>
            <person name="Ward L.M."/>
            <person name="Idei A."/>
            <person name="Nakagawa M."/>
            <person name="Ueno Y."/>
            <person name="Fischer W."/>
            <person name="Mcglynn S.E."/>
        </authorList>
    </citation>
    <scope>NUCLEOTIDE SEQUENCE [LARGE SCALE GENOMIC DNA]</scope>
    <source>
        <strain evidence="11">J137</strain>
    </source>
</reference>
<dbReference type="SMART" id="SM00649">
    <property type="entry name" value="RL11"/>
    <property type="match status" value="1"/>
</dbReference>
<name>A0A3M0YYM7_9BACT</name>
<sequence>MAKEIIKKIKLQIIGGKATPAPPLGPILGQNGIPIPQFCQEFNEKSSSMVGYEIPVVVQVFKDRTFKMTLLQPTVAGMLKKFANIEKGSATPNSKKIGKVNMSDIVEIAKRKLPDLNTKKLESAVKIVLGTAKSLGLEVIDN</sequence>
<dbReference type="GO" id="GO:0070180">
    <property type="term" value="F:large ribosomal subunit rRNA binding"/>
    <property type="evidence" value="ECO:0007669"/>
    <property type="project" value="UniProtKB-UniRule"/>
</dbReference>
<dbReference type="InterPro" id="IPR006519">
    <property type="entry name" value="Ribosomal_uL11_bac-typ"/>
</dbReference>
<dbReference type="Proteomes" id="UP000269410">
    <property type="component" value="Unassembled WGS sequence"/>
</dbReference>
<dbReference type="PANTHER" id="PTHR11661">
    <property type="entry name" value="60S RIBOSOMAL PROTEIN L12"/>
    <property type="match status" value="1"/>
</dbReference>
<evidence type="ECO:0000313" key="11">
    <source>
        <dbReference type="EMBL" id="RMD76813.1"/>
    </source>
</evidence>
<dbReference type="HAMAP" id="MF_00736">
    <property type="entry name" value="Ribosomal_uL11"/>
    <property type="match status" value="1"/>
</dbReference>
<feature type="domain" description="Large ribosomal subunit protein uL11 N-terminal" evidence="10">
    <location>
        <begin position="9"/>
        <end position="66"/>
    </location>
</feature>
<evidence type="ECO:0000256" key="2">
    <source>
        <dbReference type="ARBA" id="ARBA00022730"/>
    </source>
</evidence>
<dbReference type="InterPro" id="IPR020784">
    <property type="entry name" value="Ribosomal_uL11_N"/>
</dbReference>
<comment type="subunit">
    <text evidence="6">Part of the ribosomal stalk of the 50S ribosomal subunit. Interacts with L10 and the large rRNA to form the base of the stalk. L10 forms an elongated spine to which L12 dimers bind in a sequential fashion forming a multimeric L10(L12)X complex.</text>
</comment>
<dbReference type="InterPro" id="IPR020783">
    <property type="entry name" value="Ribosomal_uL11_C"/>
</dbReference>
<dbReference type="InterPro" id="IPR020785">
    <property type="entry name" value="Ribosomal_uL11_CS"/>
</dbReference>
<comment type="function">
    <text evidence="6 8">Forms part of the ribosomal stalk which helps the ribosome interact with GTP-bound translation factors.</text>
</comment>
<evidence type="ECO:0000256" key="8">
    <source>
        <dbReference type="RuleBase" id="RU003979"/>
    </source>
</evidence>
<organism evidence="11 12">
    <name type="scientific">Candidatus Dojkabacteria bacterium</name>
    <dbReference type="NCBI Taxonomy" id="2099670"/>
    <lineage>
        <taxon>Bacteria</taxon>
        <taxon>Candidatus Dojkabacteria</taxon>
    </lineage>
</organism>
<evidence type="ECO:0000256" key="3">
    <source>
        <dbReference type="ARBA" id="ARBA00022884"/>
    </source>
</evidence>
<keyword evidence="3 6" id="KW-0694">RNA-binding</keyword>
<dbReference type="PANTHER" id="PTHR11661:SF1">
    <property type="entry name" value="LARGE RIBOSOMAL SUBUNIT PROTEIN UL11M"/>
    <property type="match status" value="1"/>
</dbReference>
<keyword evidence="2 6" id="KW-0699">rRNA-binding</keyword>
<evidence type="ECO:0000256" key="1">
    <source>
        <dbReference type="ARBA" id="ARBA00010537"/>
    </source>
</evidence>